<dbReference type="AlphaFoldDB" id="A0A496PHP9"/>
<evidence type="ECO:0000313" key="3">
    <source>
        <dbReference type="EMBL" id="RKW70013.1"/>
    </source>
</evidence>
<organism evidence="3 4">
    <name type="scientific">Galactobacter caseinivorans</name>
    <dbReference type="NCBI Taxonomy" id="2676123"/>
    <lineage>
        <taxon>Bacteria</taxon>
        <taxon>Bacillati</taxon>
        <taxon>Actinomycetota</taxon>
        <taxon>Actinomycetes</taxon>
        <taxon>Micrococcales</taxon>
        <taxon>Micrococcaceae</taxon>
        <taxon>Galactobacter</taxon>
    </lineage>
</organism>
<dbReference type="EMBL" id="QQXL01000006">
    <property type="protein sequence ID" value="RKW70013.1"/>
    <property type="molecule type" value="Genomic_DNA"/>
</dbReference>
<accession>A0A496PHP9</accession>
<name>A0A496PHP9_9MICC</name>
<dbReference type="InterPro" id="IPR036819">
    <property type="entry name" value="Subtilisin_inhibitor-like_sf"/>
</dbReference>
<feature type="chain" id="PRO_5039686982" description="Subtilisin inhibitor domain-containing protein" evidence="2">
    <location>
        <begin position="41"/>
        <end position="242"/>
    </location>
</feature>
<gene>
    <name evidence="3" type="ORF">DWQ67_11185</name>
</gene>
<comment type="caution">
    <text evidence="3">The sequence shown here is derived from an EMBL/GenBank/DDBJ whole genome shotgun (WGS) entry which is preliminary data.</text>
</comment>
<reference evidence="3 4" key="1">
    <citation type="submission" date="2018-07" db="EMBL/GenBank/DDBJ databases">
        <title>Arthrobacter sp. nov., isolated from raw cow's milk with high bacterial count.</title>
        <authorList>
            <person name="Hahne J."/>
            <person name="Isele D."/>
            <person name="Lipski A."/>
        </authorList>
    </citation>
    <scope>NUCLEOTIDE SEQUENCE [LARGE SCALE GENOMIC DNA]</scope>
    <source>
        <strain evidence="3 4">JZ R-183</strain>
    </source>
</reference>
<evidence type="ECO:0008006" key="5">
    <source>
        <dbReference type="Google" id="ProtNLM"/>
    </source>
</evidence>
<feature type="region of interest" description="Disordered" evidence="1">
    <location>
        <begin position="37"/>
        <end position="134"/>
    </location>
</feature>
<keyword evidence="2" id="KW-0732">Signal</keyword>
<protein>
    <recommendedName>
        <fullName evidence="5">Subtilisin inhibitor domain-containing protein</fullName>
    </recommendedName>
</protein>
<keyword evidence="4" id="KW-1185">Reference proteome</keyword>
<dbReference type="RefSeq" id="WP_121485684.1">
    <property type="nucleotide sequence ID" value="NZ_QQXL01000006.1"/>
</dbReference>
<evidence type="ECO:0000313" key="4">
    <source>
        <dbReference type="Proteomes" id="UP000273119"/>
    </source>
</evidence>
<proteinExistence type="predicted"/>
<evidence type="ECO:0000256" key="1">
    <source>
        <dbReference type="SAM" id="MobiDB-lite"/>
    </source>
</evidence>
<dbReference type="Gene3D" id="3.30.350.10">
    <property type="entry name" value="Subtilisin inhibitor-like"/>
    <property type="match status" value="1"/>
</dbReference>
<evidence type="ECO:0000256" key="2">
    <source>
        <dbReference type="SAM" id="SignalP"/>
    </source>
</evidence>
<feature type="signal peptide" evidence="2">
    <location>
        <begin position="1"/>
        <end position="40"/>
    </location>
</feature>
<dbReference type="GO" id="GO:0004867">
    <property type="term" value="F:serine-type endopeptidase inhibitor activity"/>
    <property type="evidence" value="ECO:0007669"/>
    <property type="project" value="InterPro"/>
</dbReference>
<dbReference type="Proteomes" id="UP000273119">
    <property type="component" value="Unassembled WGS sequence"/>
</dbReference>
<dbReference type="SUPFAM" id="SSF55399">
    <property type="entry name" value="Subtilisin inhibitor"/>
    <property type="match status" value="1"/>
</dbReference>
<dbReference type="PROSITE" id="PS51257">
    <property type="entry name" value="PROKAR_LIPOPROTEIN"/>
    <property type="match status" value="1"/>
</dbReference>
<feature type="compositionally biased region" description="Low complexity" evidence="1">
    <location>
        <begin position="37"/>
        <end position="70"/>
    </location>
</feature>
<sequence length="242" mass="24682">MREPRQFRQALRLRVARPFCAFALAFLVLLVAACSGPPAADSSGAASTSAIAAPTQEPSGSPSTGSPSAGGSEGQGEGDTSDPPGEADPSGTGEASNTDPSEAPEPAPPTATGTPDISLRVVVDPFGPRNPEAKEARSTARLVCRGTQPLAGSDVPDPVAACAYALHPRGLMATPPKPPPRTPARGQRCTEIYGGDSVATVSGTVQGKHVTRRYTLRNGCEMSQWEAASSLVGDAGDPHAME</sequence>